<proteinExistence type="predicted"/>
<reference evidence="2" key="1">
    <citation type="journal article" date="2022" name="Microorganisms">
        <title>Beyond the ABCs#Discovery of Three New Plasmid Types in Rhodobacterales (RepQ, RepY, RepW).</title>
        <authorList>
            <person name="Freese H.M."/>
            <person name="Ringel V."/>
            <person name="Overmann J."/>
            <person name="Petersen J."/>
        </authorList>
    </citation>
    <scope>NUCLEOTIDE SEQUENCE [LARGE SCALE GENOMIC DNA]</scope>
    <source>
        <strain evidence="2">DSM 109990</strain>
        <plasmid evidence="2">pDSM109990_a</plasmid>
    </source>
</reference>
<gene>
    <name evidence="1" type="ORF">DSM109990_03452</name>
</gene>
<dbReference type="EMBL" id="CP085145">
    <property type="protein sequence ID" value="UOA16568.1"/>
    <property type="molecule type" value="Genomic_DNA"/>
</dbReference>
<evidence type="ECO:0000313" key="1">
    <source>
        <dbReference type="EMBL" id="UOA16568.1"/>
    </source>
</evidence>
<geneLocation type="plasmid" evidence="1 2">
    <name>pDSM109990_a</name>
</geneLocation>
<evidence type="ECO:0000313" key="2">
    <source>
        <dbReference type="Proteomes" id="UP000831019"/>
    </source>
</evidence>
<accession>A0ABY3ZUS3</accession>
<keyword evidence="2" id="KW-1185">Reference proteome</keyword>
<evidence type="ECO:0008006" key="3">
    <source>
        <dbReference type="Google" id="ProtNLM"/>
    </source>
</evidence>
<sequence>MQYVPQSLVLTGILPLQMLATIGANQLSCDRRRIDKVAKGCSNIRKVHTPLQHRIPALLRKDFFRLMLTLQGWPRSDAVHPLTSTLAGTKPF</sequence>
<organism evidence="1 2">
    <name type="scientific">Sulfitobacter dubius</name>
    <dbReference type="NCBI Taxonomy" id="218673"/>
    <lineage>
        <taxon>Bacteria</taxon>
        <taxon>Pseudomonadati</taxon>
        <taxon>Pseudomonadota</taxon>
        <taxon>Alphaproteobacteria</taxon>
        <taxon>Rhodobacterales</taxon>
        <taxon>Roseobacteraceae</taxon>
        <taxon>Sulfitobacter</taxon>
    </lineage>
</organism>
<dbReference type="Proteomes" id="UP000831019">
    <property type="component" value="Plasmid pDSM109990_a"/>
</dbReference>
<protein>
    <recommendedName>
        <fullName evidence="3">Secreted protein</fullName>
    </recommendedName>
</protein>
<name>A0ABY3ZUS3_9RHOB</name>
<keyword evidence="1" id="KW-0614">Plasmid</keyword>